<dbReference type="PANTHER" id="PTHR42951">
    <property type="entry name" value="METALLO-BETA-LACTAMASE DOMAIN-CONTAINING"/>
    <property type="match status" value="1"/>
</dbReference>
<dbReference type="Gene3D" id="3.60.15.10">
    <property type="entry name" value="Ribonuclease Z/Hydroxyacylglutathione hydrolase-like"/>
    <property type="match status" value="1"/>
</dbReference>
<dbReference type="AlphaFoldDB" id="A0A972VYN7"/>
<protein>
    <submittedName>
        <fullName evidence="2">MBL fold metallo-hydrolase</fullName>
    </submittedName>
</protein>
<dbReference type="InterPro" id="IPR036866">
    <property type="entry name" value="RibonucZ/Hydroxyglut_hydro"/>
</dbReference>
<dbReference type="InterPro" id="IPR048933">
    <property type="entry name" value="B_lactamase-like_C"/>
</dbReference>
<sequence length="347" mass="39449">MSRRGFDPLTYYFEDQAPGSGEVTKVAEGCYWARLPMGGRLNHINVWLLKDHDGWTIVDTGLNSPDVQQDWQAIFKQHLGGLPVIRVIATHLHADHTGNAGWLCRQWGCELWMSRSDFYMCKVMAADGPSDVPDDAIKFYRQAGFDEARLDRYRSRFGQFGANITPLPAGYRRIKDGQYIDIGGREWRALIGHGHAPEHVCLYCPELKIIIGGDQLLPKITPNVGVQPSEPQANPLKDWINSCIRFREYLPPDLMVLPAHESIYTGVHERLTALIDWHEVALLKLYDLCAEPKRAVDVFPALFRSKITDWTYFPATGEAIAHLHCALERRMLKVEVDADGVAWWRQA</sequence>
<name>A0A972VYN7_9GAMM</name>
<organism evidence="2 3">
    <name type="scientific">SAR86 cluster bacterium</name>
    <dbReference type="NCBI Taxonomy" id="2030880"/>
    <lineage>
        <taxon>Bacteria</taxon>
        <taxon>Pseudomonadati</taxon>
        <taxon>Pseudomonadota</taxon>
        <taxon>Gammaproteobacteria</taxon>
        <taxon>SAR86 cluster</taxon>
    </lineage>
</organism>
<feature type="domain" description="Metallo-beta-lactamase" evidence="1">
    <location>
        <begin position="43"/>
        <end position="260"/>
    </location>
</feature>
<dbReference type="Proteomes" id="UP000754644">
    <property type="component" value="Unassembled WGS sequence"/>
</dbReference>
<dbReference type="SUPFAM" id="SSF56281">
    <property type="entry name" value="Metallo-hydrolase/oxidoreductase"/>
    <property type="match status" value="1"/>
</dbReference>
<evidence type="ECO:0000313" key="3">
    <source>
        <dbReference type="Proteomes" id="UP000754644"/>
    </source>
</evidence>
<evidence type="ECO:0000259" key="1">
    <source>
        <dbReference type="SMART" id="SM00849"/>
    </source>
</evidence>
<dbReference type="SMART" id="SM00849">
    <property type="entry name" value="Lactamase_B"/>
    <property type="match status" value="1"/>
</dbReference>
<gene>
    <name evidence="2" type="ORF">HQ497_11265</name>
</gene>
<comment type="caution">
    <text evidence="2">The sequence shown here is derived from an EMBL/GenBank/DDBJ whole genome shotgun (WGS) entry which is preliminary data.</text>
</comment>
<reference evidence="2" key="1">
    <citation type="submission" date="2020-05" db="EMBL/GenBank/DDBJ databases">
        <title>Sulfur intermediates as new biogeochemical hubs in an aquatic model microbial ecosystem.</title>
        <authorList>
            <person name="Vigneron A."/>
        </authorList>
    </citation>
    <scope>NUCLEOTIDE SEQUENCE</scope>
    <source>
        <strain evidence="2">Bin.250</strain>
    </source>
</reference>
<dbReference type="InterPro" id="IPR036388">
    <property type="entry name" value="WH-like_DNA-bd_sf"/>
</dbReference>
<dbReference type="InterPro" id="IPR050855">
    <property type="entry name" value="NDM-1-like"/>
</dbReference>
<dbReference type="Pfam" id="PF00753">
    <property type="entry name" value="Lactamase_B"/>
    <property type="match status" value="1"/>
</dbReference>
<dbReference type="EMBL" id="JABMOJ010000426">
    <property type="protein sequence ID" value="NQV65931.1"/>
    <property type="molecule type" value="Genomic_DNA"/>
</dbReference>
<dbReference type="InterPro" id="IPR001279">
    <property type="entry name" value="Metallo-B-lactamas"/>
</dbReference>
<evidence type="ECO:0000313" key="2">
    <source>
        <dbReference type="EMBL" id="NQV65931.1"/>
    </source>
</evidence>
<dbReference type="Gene3D" id="1.10.10.10">
    <property type="entry name" value="Winged helix-like DNA-binding domain superfamily/Winged helix DNA-binding domain"/>
    <property type="match status" value="1"/>
</dbReference>
<proteinExistence type="predicted"/>
<accession>A0A972VYN7</accession>
<dbReference type="Pfam" id="PF21221">
    <property type="entry name" value="B_lactamase-like_C"/>
    <property type="match status" value="1"/>
</dbReference>